<proteinExistence type="predicted"/>
<evidence type="ECO:0000313" key="2">
    <source>
        <dbReference type="EMBL" id="MCH4824400.1"/>
    </source>
</evidence>
<reference evidence="2" key="1">
    <citation type="submission" date="2022-03" db="EMBL/GenBank/DDBJ databases">
        <title>Gramella crocea sp. nov., isolated from activated sludge of a seafood processing plant.</title>
        <authorList>
            <person name="Zhang X."/>
        </authorList>
    </citation>
    <scope>NUCLEOTIDE SEQUENCE</scope>
    <source>
        <strain evidence="2">YJ019</strain>
    </source>
</reference>
<evidence type="ECO:0000256" key="1">
    <source>
        <dbReference type="SAM" id="Phobius"/>
    </source>
</evidence>
<keyword evidence="1" id="KW-0472">Membrane</keyword>
<dbReference type="EMBL" id="JAKVTV010000005">
    <property type="protein sequence ID" value="MCH4824400.1"/>
    <property type="molecule type" value="Genomic_DNA"/>
</dbReference>
<accession>A0A9X1V510</accession>
<comment type="caution">
    <text evidence="2">The sequence shown here is derived from an EMBL/GenBank/DDBJ whole genome shotgun (WGS) entry which is preliminary data.</text>
</comment>
<organism evidence="2 3">
    <name type="scientific">Christiangramia lutea</name>
    <dbReference type="NCBI Taxonomy" id="1607951"/>
    <lineage>
        <taxon>Bacteria</taxon>
        <taxon>Pseudomonadati</taxon>
        <taxon>Bacteroidota</taxon>
        <taxon>Flavobacteriia</taxon>
        <taxon>Flavobacteriales</taxon>
        <taxon>Flavobacteriaceae</taxon>
        <taxon>Christiangramia</taxon>
    </lineage>
</organism>
<dbReference type="AlphaFoldDB" id="A0A9X1V510"/>
<feature type="transmembrane region" description="Helical" evidence="1">
    <location>
        <begin position="42"/>
        <end position="59"/>
    </location>
</feature>
<keyword evidence="1" id="KW-0812">Transmembrane</keyword>
<protein>
    <submittedName>
        <fullName evidence="2">Uncharacterized protein</fullName>
    </submittedName>
</protein>
<name>A0A9X1V510_9FLAO</name>
<feature type="transmembrane region" description="Helical" evidence="1">
    <location>
        <begin position="20"/>
        <end position="36"/>
    </location>
</feature>
<dbReference type="RefSeq" id="WP_240714562.1">
    <property type="nucleotide sequence ID" value="NZ_JAKVTV010000005.1"/>
</dbReference>
<sequence>MHNRFFTLGFGERTKFQLKLILLTLLILTPLIFLSFHSGLYFFAPIFLWAFLSIIAPFFDMPSMIKSGKITYLSLFLIAEKEKNNQIIIHGGTLFDYYFSLDPHQKPKERKLLILAEYLSGILKLINSNQDNPGINIKGTTYILNERTAKKIGFKVERPDMIQKIILVLNYPNLFVTKSFAEKKLSFPKLGTTKTYISDIRTLNENTKKIERLRNIISGTGID</sequence>
<dbReference type="Proteomes" id="UP001139226">
    <property type="component" value="Unassembled WGS sequence"/>
</dbReference>
<gene>
    <name evidence="2" type="ORF">ML462_14600</name>
</gene>
<evidence type="ECO:0000313" key="3">
    <source>
        <dbReference type="Proteomes" id="UP001139226"/>
    </source>
</evidence>
<keyword evidence="3" id="KW-1185">Reference proteome</keyword>
<keyword evidence="1" id="KW-1133">Transmembrane helix</keyword>